<feature type="region of interest" description="Disordered" evidence="1">
    <location>
        <begin position="20"/>
        <end position="107"/>
    </location>
</feature>
<dbReference type="EMBL" id="MU167236">
    <property type="protein sequence ID" value="KAG0148529.1"/>
    <property type="molecule type" value="Genomic_DNA"/>
</dbReference>
<name>A0A9P6NM80_9BASI</name>
<protein>
    <submittedName>
        <fullName evidence="2">Uncharacterized protein</fullName>
    </submittedName>
</protein>
<evidence type="ECO:0000313" key="3">
    <source>
        <dbReference type="Proteomes" id="UP000886653"/>
    </source>
</evidence>
<comment type="caution">
    <text evidence="2">The sequence shown here is derived from an EMBL/GenBank/DDBJ whole genome shotgun (WGS) entry which is preliminary data.</text>
</comment>
<accession>A0A9P6NM80</accession>
<dbReference type="Proteomes" id="UP000886653">
    <property type="component" value="Unassembled WGS sequence"/>
</dbReference>
<evidence type="ECO:0000313" key="2">
    <source>
        <dbReference type="EMBL" id="KAG0148529.1"/>
    </source>
</evidence>
<reference evidence="2" key="1">
    <citation type="submission" date="2013-11" db="EMBL/GenBank/DDBJ databases">
        <title>Genome sequence of the fusiform rust pathogen reveals effectors for host alternation and coevolution with pine.</title>
        <authorList>
            <consortium name="DOE Joint Genome Institute"/>
            <person name="Smith K."/>
            <person name="Pendleton A."/>
            <person name="Kubisiak T."/>
            <person name="Anderson C."/>
            <person name="Salamov A."/>
            <person name="Aerts A."/>
            <person name="Riley R."/>
            <person name="Clum A."/>
            <person name="Lindquist E."/>
            <person name="Ence D."/>
            <person name="Campbell M."/>
            <person name="Kronenberg Z."/>
            <person name="Feau N."/>
            <person name="Dhillon B."/>
            <person name="Hamelin R."/>
            <person name="Burleigh J."/>
            <person name="Smith J."/>
            <person name="Yandell M."/>
            <person name="Nelson C."/>
            <person name="Grigoriev I."/>
            <person name="Davis J."/>
        </authorList>
    </citation>
    <scope>NUCLEOTIDE SEQUENCE</scope>
    <source>
        <strain evidence="2">G11</strain>
    </source>
</reference>
<gene>
    <name evidence="2" type="ORF">CROQUDRAFT_714502</name>
</gene>
<organism evidence="2 3">
    <name type="scientific">Cronartium quercuum f. sp. fusiforme G11</name>
    <dbReference type="NCBI Taxonomy" id="708437"/>
    <lineage>
        <taxon>Eukaryota</taxon>
        <taxon>Fungi</taxon>
        <taxon>Dikarya</taxon>
        <taxon>Basidiomycota</taxon>
        <taxon>Pucciniomycotina</taxon>
        <taxon>Pucciniomycetes</taxon>
        <taxon>Pucciniales</taxon>
        <taxon>Coleosporiaceae</taxon>
        <taxon>Cronartium</taxon>
    </lineage>
</organism>
<dbReference type="AlphaFoldDB" id="A0A9P6NM80"/>
<sequence length="165" mass="18450">MPTSTILSEIDAIFASKPVVAGRSAQTSLNNTGTRKVSKKKIKQQQQKSKISKEIDLTPSSKPTKRSVEESDSYQTIRSSQNHHHNNKKKKKKEASSSLVNEGTDGVEEVFDPSVDIVQSLTLQQPLQQTLIGSNRSSSIKKHIELDDEQELAFRDSRGTQRKKF</sequence>
<evidence type="ECO:0000256" key="1">
    <source>
        <dbReference type="SAM" id="MobiDB-lite"/>
    </source>
</evidence>
<keyword evidence="3" id="KW-1185">Reference proteome</keyword>
<proteinExistence type="predicted"/>
<feature type="compositionally biased region" description="Basic residues" evidence="1">
    <location>
        <begin position="81"/>
        <end position="93"/>
    </location>
</feature>
<feature type="compositionally biased region" description="Polar residues" evidence="1">
    <location>
        <begin position="24"/>
        <end position="35"/>
    </location>
</feature>